<dbReference type="InterPro" id="IPR023591">
    <property type="entry name" value="Ribosomal_uS2_flav_dom_sf"/>
</dbReference>
<evidence type="ECO:0000256" key="3">
    <source>
        <dbReference type="ARBA" id="ARBA00023274"/>
    </source>
</evidence>
<dbReference type="GO" id="GO:0015935">
    <property type="term" value="C:small ribosomal subunit"/>
    <property type="evidence" value="ECO:0007669"/>
    <property type="project" value="InterPro"/>
</dbReference>
<dbReference type="SUPFAM" id="SSF52313">
    <property type="entry name" value="Ribosomal protein S2"/>
    <property type="match status" value="1"/>
</dbReference>
<organism evidence="7 8">
    <name type="scientific">Candidatus Gottesmanbacteria bacterium RIFCSPHIGHO2_02_FULL_39_14</name>
    <dbReference type="NCBI Taxonomy" id="1798383"/>
    <lineage>
        <taxon>Bacteria</taxon>
        <taxon>Candidatus Gottesmaniibacteriota</taxon>
    </lineage>
</organism>
<dbReference type="PANTHER" id="PTHR12534:SF0">
    <property type="entry name" value="SMALL RIBOSOMAL SUBUNIT PROTEIN US2M"/>
    <property type="match status" value="1"/>
</dbReference>
<dbReference type="InterPro" id="IPR005706">
    <property type="entry name" value="Ribosomal_uS2_bac/mit/plastid"/>
</dbReference>
<proteinExistence type="inferred from homology"/>
<dbReference type="Gene3D" id="3.40.50.10490">
    <property type="entry name" value="Glucose-6-phosphate isomerase like protein, domain 1"/>
    <property type="match status" value="1"/>
</dbReference>
<reference evidence="7 8" key="1">
    <citation type="journal article" date="2016" name="Nat. Commun.">
        <title>Thousands of microbial genomes shed light on interconnected biogeochemical processes in an aquifer system.</title>
        <authorList>
            <person name="Anantharaman K."/>
            <person name="Brown C.T."/>
            <person name="Hug L.A."/>
            <person name="Sharon I."/>
            <person name="Castelle C.J."/>
            <person name="Probst A.J."/>
            <person name="Thomas B.C."/>
            <person name="Singh A."/>
            <person name="Wilkins M.J."/>
            <person name="Karaoz U."/>
            <person name="Brodie E.L."/>
            <person name="Williams K.H."/>
            <person name="Hubbard S.S."/>
            <person name="Banfield J.F."/>
        </authorList>
    </citation>
    <scope>NUCLEOTIDE SEQUENCE [LARGE SCALE GENOMIC DNA]</scope>
</reference>
<name>A0A1F6A2W5_9BACT</name>
<dbReference type="AlphaFoldDB" id="A0A1F6A2W5"/>
<dbReference type="GO" id="GO:0003735">
    <property type="term" value="F:structural constituent of ribosome"/>
    <property type="evidence" value="ECO:0007669"/>
    <property type="project" value="InterPro"/>
</dbReference>
<dbReference type="NCBIfam" id="TIGR01011">
    <property type="entry name" value="rpsB_bact"/>
    <property type="match status" value="1"/>
</dbReference>
<dbReference type="HAMAP" id="MF_00291_B">
    <property type="entry name" value="Ribosomal_uS2_B"/>
    <property type="match status" value="1"/>
</dbReference>
<dbReference type="Gene3D" id="1.10.287.610">
    <property type="entry name" value="Helix hairpin bin"/>
    <property type="match status" value="1"/>
</dbReference>
<keyword evidence="3 5" id="KW-0687">Ribonucleoprotein</keyword>
<evidence type="ECO:0000313" key="7">
    <source>
        <dbReference type="EMBL" id="OGG18894.1"/>
    </source>
</evidence>
<sequence length="268" mass="30732">MREISLKELLEAGCHFGHKTTRWHPKAASFIYQSREGVHIIDLVKTRDWLKKAGDFVLGLGKNGQTLLCIASKRQAKGVVSQAAKRAGLPFMTSRWIGGFVTNWDEVKKNIERMNSWRKEKTDGTWEKYPKHEVIKLNKLLRKVEMVYAGVENLTKLPEAVFIVDINKEVTALREVTRREIPIVAMVDTNADPNLADYPIPANDDAVGSIQYVVNYLIEAYLEGKKIGEKKEEKKVEKAVKAEKKEEKEKKDDFDEKKPKKRGRPKKK</sequence>
<dbReference type="InterPro" id="IPR001865">
    <property type="entry name" value="Ribosomal_uS2"/>
</dbReference>
<protein>
    <recommendedName>
        <fullName evidence="4 5">Small ribosomal subunit protein uS2</fullName>
    </recommendedName>
</protein>
<dbReference type="PANTHER" id="PTHR12534">
    <property type="entry name" value="30S RIBOSOMAL PROTEIN S2 PROKARYOTIC AND ORGANELLAR"/>
    <property type="match status" value="1"/>
</dbReference>
<feature type="compositionally biased region" description="Basic and acidic residues" evidence="6">
    <location>
        <begin position="231"/>
        <end position="258"/>
    </location>
</feature>
<evidence type="ECO:0000256" key="2">
    <source>
        <dbReference type="ARBA" id="ARBA00022980"/>
    </source>
</evidence>
<dbReference type="CDD" id="cd01425">
    <property type="entry name" value="RPS2"/>
    <property type="match status" value="1"/>
</dbReference>
<dbReference type="STRING" id="1798383.A3D78_00045"/>
<dbReference type="PRINTS" id="PR00395">
    <property type="entry name" value="RIBOSOMALS2"/>
</dbReference>
<gene>
    <name evidence="5" type="primary">rpsB</name>
    <name evidence="7" type="ORF">A3D78_00045</name>
</gene>
<evidence type="ECO:0000256" key="4">
    <source>
        <dbReference type="ARBA" id="ARBA00035256"/>
    </source>
</evidence>
<dbReference type="Proteomes" id="UP000176253">
    <property type="component" value="Unassembled WGS sequence"/>
</dbReference>
<accession>A0A1F6A2W5</accession>
<dbReference type="GO" id="GO:0006412">
    <property type="term" value="P:translation"/>
    <property type="evidence" value="ECO:0007669"/>
    <property type="project" value="UniProtKB-UniRule"/>
</dbReference>
<evidence type="ECO:0000313" key="8">
    <source>
        <dbReference type="Proteomes" id="UP000176253"/>
    </source>
</evidence>
<evidence type="ECO:0000256" key="6">
    <source>
        <dbReference type="SAM" id="MobiDB-lite"/>
    </source>
</evidence>
<dbReference type="Pfam" id="PF00318">
    <property type="entry name" value="Ribosomal_S2"/>
    <property type="match status" value="1"/>
</dbReference>
<comment type="caution">
    <text evidence="7">The sequence shown here is derived from an EMBL/GenBank/DDBJ whole genome shotgun (WGS) entry which is preliminary data.</text>
</comment>
<feature type="compositionally biased region" description="Basic residues" evidence="6">
    <location>
        <begin position="259"/>
        <end position="268"/>
    </location>
</feature>
<evidence type="ECO:0000256" key="5">
    <source>
        <dbReference type="HAMAP-Rule" id="MF_00291"/>
    </source>
</evidence>
<comment type="similarity">
    <text evidence="1 5">Belongs to the universal ribosomal protein uS2 family.</text>
</comment>
<evidence type="ECO:0000256" key="1">
    <source>
        <dbReference type="ARBA" id="ARBA00006242"/>
    </source>
</evidence>
<dbReference type="EMBL" id="MFJM01000013">
    <property type="protein sequence ID" value="OGG18894.1"/>
    <property type="molecule type" value="Genomic_DNA"/>
</dbReference>
<feature type="region of interest" description="Disordered" evidence="6">
    <location>
        <begin position="231"/>
        <end position="268"/>
    </location>
</feature>
<keyword evidence="2 5" id="KW-0689">Ribosomal protein</keyword>